<evidence type="ECO:0000313" key="2">
    <source>
        <dbReference type="Proteomes" id="UP000443582"/>
    </source>
</evidence>
<dbReference type="EMBL" id="QDKL01000001">
    <property type="protein sequence ID" value="RZF22254.1"/>
    <property type="molecule type" value="Genomic_DNA"/>
</dbReference>
<dbReference type="InterPro" id="IPR036226">
    <property type="entry name" value="LipOase_C_sf"/>
</dbReference>
<dbReference type="SUPFAM" id="SSF48484">
    <property type="entry name" value="Lipoxigenase"/>
    <property type="match status" value="1"/>
</dbReference>
<accession>A0ABY0IL43</accession>
<dbReference type="Proteomes" id="UP000443582">
    <property type="component" value="Unassembled WGS sequence"/>
</dbReference>
<dbReference type="RefSeq" id="WP_114705198.1">
    <property type="nucleotide sequence ID" value="NZ_QDKL01000001.1"/>
</dbReference>
<sequence>MKTPEKFALKVKDKIRAQINSATSNKHLYSQKDFLYERKGPWPQPSPVHPWGESPAVIHVPFREVADWWLWIGLRYMATLPLAPFYYLKAKIIPGLKEVTNKEFEDLLNYSMMSKFLSDQLDEEDWRVFSDYNKDEREWFIVDLDAVRVVKTFPGIYASASKTLLYKEGERFIVQAIYIKDTETVFDISEDSDAWELAKYFVLQGGALCATLVVHPLLHFPFDSINAISKTSLPKEHVLFKLLSPHFRFTLPLENAVLNYKSSLLQEKWWMVYAPYPGGPAGLRDLLVEGYKGIKGNLSYPPFSYSLNSPSVEGKYGIYLKSYYEVFYKFVSEILSDVEDGDFWITKWSDYCHQHVNDFPKGNDIFKGDTLVKAVTTYLFTVTVAHATDHYNYGILDKRQVPLRLRQAPPKKGDKMMKRSKLVKAWDQMKYSMADNLFFSPTTVTKLIDANYKFKCPRRRKAVITFKKDLIDLDRKLKKEGIEYMPLNKISASIQF</sequence>
<name>A0ABY0IL43_9BACT</name>
<evidence type="ECO:0008006" key="3">
    <source>
        <dbReference type="Google" id="ProtNLM"/>
    </source>
</evidence>
<keyword evidence="2" id="KW-1185">Reference proteome</keyword>
<organism evidence="1 2">
    <name type="scientific">Halobacteriovorax vibrionivorans</name>
    <dbReference type="NCBI Taxonomy" id="2152716"/>
    <lineage>
        <taxon>Bacteria</taxon>
        <taxon>Pseudomonadati</taxon>
        <taxon>Bdellovibrionota</taxon>
        <taxon>Bacteriovoracia</taxon>
        <taxon>Bacteriovoracales</taxon>
        <taxon>Halobacteriovoraceae</taxon>
        <taxon>Halobacteriovorax</taxon>
    </lineage>
</organism>
<comment type="caution">
    <text evidence="1">The sequence shown here is derived from an EMBL/GenBank/DDBJ whole genome shotgun (WGS) entry which is preliminary data.</text>
</comment>
<protein>
    <recommendedName>
        <fullName evidence="3">Lipoxygenase domain-containing protein</fullName>
    </recommendedName>
</protein>
<evidence type="ECO:0000313" key="1">
    <source>
        <dbReference type="EMBL" id="RZF22254.1"/>
    </source>
</evidence>
<dbReference type="Gene3D" id="1.20.245.10">
    <property type="entry name" value="Lipoxygenase-1, Domain 5"/>
    <property type="match status" value="2"/>
</dbReference>
<proteinExistence type="predicted"/>
<gene>
    <name evidence="1" type="ORF">DAY19_00370</name>
</gene>
<reference evidence="2" key="1">
    <citation type="journal article" date="2019" name="Int. J. Syst. Evol. Microbiol.">
        <title>Halobacteriovorax valvorus sp. nov., a novel prokaryotic predator isolated from coastal seawater of China.</title>
        <authorList>
            <person name="Chen M.-X."/>
        </authorList>
    </citation>
    <scope>NUCLEOTIDE SEQUENCE [LARGE SCALE GENOMIC DNA]</scope>
    <source>
        <strain evidence="2">BL9</strain>
    </source>
</reference>